<evidence type="ECO:0000313" key="2">
    <source>
        <dbReference type="Proteomes" id="UP001181693"/>
    </source>
</evidence>
<keyword evidence="2" id="KW-1185">Reference proteome</keyword>
<organism evidence="1 2">
    <name type="scientific">Pyxicephalus adspersus</name>
    <name type="common">African bullfrog</name>
    <dbReference type="NCBI Taxonomy" id="30357"/>
    <lineage>
        <taxon>Eukaryota</taxon>
        <taxon>Metazoa</taxon>
        <taxon>Chordata</taxon>
        <taxon>Craniata</taxon>
        <taxon>Vertebrata</taxon>
        <taxon>Euteleostomi</taxon>
        <taxon>Amphibia</taxon>
        <taxon>Batrachia</taxon>
        <taxon>Anura</taxon>
        <taxon>Neobatrachia</taxon>
        <taxon>Ranoidea</taxon>
        <taxon>Pyxicephalidae</taxon>
        <taxon>Pyxicephalinae</taxon>
        <taxon>Pyxicephalus</taxon>
    </lineage>
</organism>
<reference evidence="1" key="1">
    <citation type="thesis" date="2020" institute="ProQuest LLC" country="789 East Eisenhower Parkway, Ann Arbor, MI, USA">
        <title>Comparative Genomics and Chromosome Evolution.</title>
        <authorList>
            <person name="Mudd A.B."/>
        </authorList>
    </citation>
    <scope>NUCLEOTIDE SEQUENCE</scope>
    <source>
        <strain evidence="1">1538</strain>
        <tissue evidence="1">Blood</tissue>
    </source>
</reference>
<proteinExistence type="predicted"/>
<accession>A0AAV3AKV2</accession>
<dbReference type="AlphaFoldDB" id="A0AAV3AKV2"/>
<sequence>MIATKFTYGGRKKVAGKMVQFLKNRKWCKLCQSGTFSFRVFDQQLLTLGLQSTFLGLDLWRKRLQMKLLRIQTAIVRPSLYA</sequence>
<protein>
    <submittedName>
        <fullName evidence="1">Uncharacterized protein</fullName>
    </submittedName>
</protein>
<name>A0AAV3AKV2_PYXAD</name>
<comment type="caution">
    <text evidence="1">The sequence shown here is derived from an EMBL/GenBank/DDBJ whole genome shotgun (WGS) entry which is preliminary data.</text>
</comment>
<dbReference type="Proteomes" id="UP001181693">
    <property type="component" value="Unassembled WGS sequence"/>
</dbReference>
<gene>
    <name evidence="1" type="ORF">GDO54_014518</name>
</gene>
<dbReference type="EMBL" id="DYDO01000006">
    <property type="protein sequence ID" value="DBA23625.1"/>
    <property type="molecule type" value="Genomic_DNA"/>
</dbReference>
<evidence type="ECO:0000313" key="1">
    <source>
        <dbReference type="EMBL" id="DBA23625.1"/>
    </source>
</evidence>